<evidence type="ECO:0000256" key="3">
    <source>
        <dbReference type="ARBA" id="ARBA00022729"/>
    </source>
</evidence>
<dbReference type="PANTHER" id="PTHR11010:SF96">
    <property type="entry name" value="LYSOSOMAL PRO-X CARBOXYPEPTIDASE-LIKE ISOFORM X1"/>
    <property type="match status" value="1"/>
</dbReference>
<dbReference type="OrthoDB" id="2130629at2759"/>
<dbReference type="InterPro" id="IPR042269">
    <property type="entry name" value="Ser_carbopepase_S28_SKS"/>
</dbReference>
<keyword evidence="5" id="KW-0325">Glycoprotein</keyword>
<dbReference type="Proteomes" id="UP000075243">
    <property type="component" value="Chromosome 3"/>
</dbReference>
<sequence length="506" mass="57061">MKHPSSYKRLLFLIFLTYSTHHTAAHSLTIPRLSPNPEWEPTLHDPRVASDDAGEEVKTFYFKQILDHFNYRPESYTTFPQRYLINFKYWGGANSSAPIFVYFGAEASIDNSPKSIGTLIDNAASFSALLVYIEHRYYGKSIPFGSRDEALKNASTIGYFNSAQALADYAAILKHVKKTLHAKNSPVIVIGGSYGGMLASWFRLKYPHLAIGALASSAPILYFDKITPPYGYYSVVSRDYREASETCYETIRKSWSEIRRVASQPNGLVTLSQRFNTCHTLKQPSELMNYLRSMYSYAAQYNQPPKYPVSVICGGIDGASDGSDILSKIFAGVVAYRGNTTCKVNGPTNVSETTVGWRWQTCSEMLIPIGIGNDTMFEAAPFSMKIFAQYCKKLFGVSPRPHWITTYYGGHNIKLVLRRFGSNIIFSNGLRDPYSVGGVLENISDNIVAIHTVNGSHCLDILRANESDPGWLVEQRKKEIKIMRRWITHYYVDLYALNNNTKFHSK</sequence>
<keyword evidence="4" id="KW-0378">Hydrolase</keyword>
<evidence type="ECO:0000313" key="7">
    <source>
        <dbReference type="EMBL" id="KYP69773.1"/>
    </source>
</evidence>
<accession>A0A151TRW4</accession>
<comment type="similarity">
    <text evidence="1">Belongs to the peptidase S28 family.</text>
</comment>
<dbReference type="Gene3D" id="1.20.120.980">
    <property type="entry name" value="Serine carboxypeptidase S28, SKS domain"/>
    <property type="match status" value="1"/>
</dbReference>
<evidence type="ECO:0000256" key="1">
    <source>
        <dbReference type="ARBA" id="ARBA00011079"/>
    </source>
</evidence>
<dbReference type="GO" id="GO:0008239">
    <property type="term" value="F:dipeptidyl-peptidase activity"/>
    <property type="evidence" value="ECO:0007669"/>
    <property type="project" value="TreeGrafter"/>
</dbReference>
<name>A0A151TRW4_CAJCA</name>
<keyword evidence="7" id="KW-0121">Carboxypeptidase</keyword>
<feature type="chain" id="PRO_5007589268" evidence="6">
    <location>
        <begin position="26"/>
        <end position="506"/>
    </location>
</feature>
<protein>
    <submittedName>
        <fullName evidence="7">Lysosomal Pro-X carboxypeptidase</fullName>
    </submittedName>
</protein>
<evidence type="ECO:0000256" key="2">
    <source>
        <dbReference type="ARBA" id="ARBA00022670"/>
    </source>
</evidence>
<dbReference type="OMA" id="GWITTYY"/>
<dbReference type="EMBL" id="CM003605">
    <property type="protein sequence ID" value="KYP69773.1"/>
    <property type="molecule type" value="Genomic_DNA"/>
</dbReference>
<dbReference type="FunFam" id="1.20.120.980:FF:000006">
    <property type="entry name" value="Serine carboxypeptidase S28 family protein"/>
    <property type="match status" value="1"/>
</dbReference>
<dbReference type="FunFam" id="3.40.50.1820:FF:000650">
    <property type="entry name" value="Lysosomal Pro-X carboxypeptidase isoform A"/>
    <property type="match status" value="1"/>
</dbReference>
<evidence type="ECO:0000256" key="6">
    <source>
        <dbReference type="SAM" id="SignalP"/>
    </source>
</evidence>
<dbReference type="InterPro" id="IPR029058">
    <property type="entry name" value="AB_hydrolase_fold"/>
</dbReference>
<dbReference type="PANTHER" id="PTHR11010">
    <property type="entry name" value="PROTEASE S28 PRO-X CARBOXYPEPTIDASE-RELATED"/>
    <property type="match status" value="1"/>
</dbReference>
<evidence type="ECO:0000313" key="8">
    <source>
        <dbReference type="Proteomes" id="UP000075243"/>
    </source>
</evidence>
<evidence type="ECO:0000256" key="4">
    <source>
        <dbReference type="ARBA" id="ARBA00022801"/>
    </source>
</evidence>
<dbReference type="GO" id="GO:0070008">
    <property type="term" value="F:serine-type exopeptidase activity"/>
    <property type="evidence" value="ECO:0007669"/>
    <property type="project" value="InterPro"/>
</dbReference>
<dbReference type="GO" id="GO:0004180">
    <property type="term" value="F:carboxypeptidase activity"/>
    <property type="evidence" value="ECO:0007669"/>
    <property type="project" value="UniProtKB-KW"/>
</dbReference>
<dbReference type="InterPro" id="IPR008758">
    <property type="entry name" value="Peptidase_S28"/>
</dbReference>
<keyword evidence="8" id="KW-1185">Reference proteome</keyword>
<dbReference type="Gene3D" id="3.40.50.1820">
    <property type="entry name" value="alpha/beta hydrolase"/>
    <property type="match status" value="1"/>
</dbReference>
<feature type="signal peptide" evidence="6">
    <location>
        <begin position="1"/>
        <end position="25"/>
    </location>
</feature>
<dbReference type="GO" id="GO:0006508">
    <property type="term" value="P:proteolysis"/>
    <property type="evidence" value="ECO:0007669"/>
    <property type="project" value="UniProtKB-KW"/>
</dbReference>
<dbReference type="Gramene" id="C.cajan_08721.t">
    <property type="protein sequence ID" value="C.cajan_08721.t"/>
    <property type="gene ID" value="C.cajan_08721"/>
</dbReference>
<dbReference type="SUPFAM" id="SSF53474">
    <property type="entry name" value="alpha/beta-Hydrolases"/>
    <property type="match status" value="1"/>
</dbReference>
<keyword evidence="3 6" id="KW-0732">Signal</keyword>
<dbReference type="AlphaFoldDB" id="A0A151TRW4"/>
<keyword evidence="2" id="KW-0645">Protease</keyword>
<dbReference type="Pfam" id="PF05577">
    <property type="entry name" value="Peptidase_S28"/>
    <property type="match status" value="1"/>
</dbReference>
<reference evidence="7 8" key="1">
    <citation type="journal article" date="2012" name="Nat. Biotechnol.">
        <title>Draft genome sequence of pigeonpea (Cajanus cajan), an orphan legume crop of resource-poor farmers.</title>
        <authorList>
            <person name="Varshney R.K."/>
            <person name="Chen W."/>
            <person name="Li Y."/>
            <person name="Bharti A.K."/>
            <person name="Saxena R.K."/>
            <person name="Schlueter J.A."/>
            <person name="Donoghue M.T."/>
            <person name="Azam S."/>
            <person name="Fan G."/>
            <person name="Whaley A.M."/>
            <person name="Farmer A.D."/>
            <person name="Sheridan J."/>
            <person name="Iwata A."/>
            <person name="Tuteja R."/>
            <person name="Penmetsa R.V."/>
            <person name="Wu W."/>
            <person name="Upadhyaya H.D."/>
            <person name="Yang S.P."/>
            <person name="Shah T."/>
            <person name="Saxena K.B."/>
            <person name="Michael T."/>
            <person name="McCombie W.R."/>
            <person name="Yang B."/>
            <person name="Zhang G."/>
            <person name="Yang H."/>
            <person name="Wang J."/>
            <person name="Spillane C."/>
            <person name="Cook D.R."/>
            <person name="May G.D."/>
            <person name="Xu X."/>
            <person name="Jackson S.A."/>
        </authorList>
    </citation>
    <scope>NUCLEOTIDE SEQUENCE [LARGE SCALE GENOMIC DNA]</scope>
    <source>
        <strain evidence="8">cv. Asha</strain>
    </source>
</reference>
<organism evidence="7 8">
    <name type="scientific">Cajanus cajan</name>
    <name type="common">Pigeon pea</name>
    <name type="synonym">Cajanus indicus</name>
    <dbReference type="NCBI Taxonomy" id="3821"/>
    <lineage>
        <taxon>Eukaryota</taxon>
        <taxon>Viridiplantae</taxon>
        <taxon>Streptophyta</taxon>
        <taxon>Embryophyta</taxon>
        <taxon>Tracheophyta</taxon>
        <taxon>Spermatophyta</taxon>
        <taxon>Magnoliopsida</taxon>
        <taxon>eudicotyledons</taxon>
        <taxon>Gunneridae</taxon>
        <taxon>Pentapetalae</taxon>
        <taxon>rosids</taxon>
        <taxon>fabids</taxon>
        <taxon>Fabales</taxon>
        <taxon>Fabaceae</taxon>
        <taxon>Papilionoideae</taxon>
        <taxon>50 kb inversion clade</taxon>
        <taxon>NPAAA clade</taxon>
        <taxon>indigoferoid/millettioid clade</taxon>
        <taxon>Phaseoleae</taxon>
        <taxon>Cajanus</taxon>
    </lineage>
</organism>
<gene>
    <name evidence="7" type="ORF">KK1_008976</name>
</gene>
<evidence type="ECO:0000256" key="5">
    <source>
        <dbReference type="ARBA" id="ARBA00023180"/>
    </source>
</evidence>
<proteinExistence type="inferred from homology"/>